<evidence type="ECO:0000313" key="4">
    <source>
        <dbReference type="Proteomes" id="UP000481861"/>
    </source>
</evidence>
<feature type="domain" description="Heterokaryon incompatibility" evidence="1">
    <location>
        <begin position="22"/>
        <end position="107"/>
    </location>
</feature>
<keyword evidence="4" id="KW-1185">Reference proteome</keyword>
<dbReference type="PANTHER" id="PTHR10622:SF10">
    <property type="entry name" value="HET DOMAIN-CONTAINING PROTEIN"/>
    <property type="match status" value="1"/>
</dbReference>
<dbReference type="PANTHER" id="PTHR10622">
    <property type="entry name" value="HET DOMAIN-CONTAINING PROTEIN"/>
    <property type="match status" value="1"/>
</dbReference>
<sequence>MRLIHAESLQLCEFFEDAIPRYAILSHTWHNDEVTFQDMISGKAESKAGYAKITSSCRQALYDKVKYVWVDTCCIDKTSSAELSEAINSMYRWYENSNRCYAFMADVEIDDRKPRATWRDDFSKSRWFTRGWTLQELLAPDDLHFFSKDWLFMGDKMSLYDVISEITNIDIAFLQGKHLTAASIAERMAWASMRNTTRIEDSAYSLLGIFDVSMPLLYGEGEKAFTRLQEEILKSSEDQTIFAWG</sequence>
<dbReference type="InterPro" id="IPR058525">
    <property type="entry name" value="DUF8212"/>
</dbReference>
<dbReference type="Pfam" id="PF06985">
    <property type="entry name" value="HET"/>
    <property type="match status" value="1"/>
</dbReference>
<evidence type="ECO:0000259" key="2">
    <source>
        <dbReference type="Pfam" id="PF26640"/>
    </source>
</evidence>
<dbReference type="EMBL" id="JAADJZ010000007">
    <property type="protein sequence ID" value="KAF2873710.1"/>
    <property type="molecule type" value="Genomic_DNA"/>
</dbReference>
<evidence type="ECO:0000259" key="1">
    <source>
        <dbReference type="Pfam" id="PF06985"/>
    </source>
</evidence>
<comment type="caution">
    <text evidence="3">The sequence shown here is derived from an EMBL/GenBank/DDBJ whole genome shotgun (WGS) entry which is preliminary data.</text>
</comment>
<feature type="domain" description="DUF8212" evidence="2">
    <location>
        <begin position="223"/>
        <end position="245"/>
    </location>
</feature>
<dbReference type="AlphaFoldDB" id="A0A7C8IGL0"/>
<dbReference type="InterPro" id="IPR010730">
    <property type="entry name" value="HET"/>
</dbReference>
<dbReference type="OrthoDB" id="20872at2759"/>
<reference evidence="3 4" key="1">
    <citation type="submission" date="2020-01" db="EMBL/GenBank/DDBJ databases">
        <authorList>
            <consortium name="DOE Joint Genome Institute"/>
            <person name="Haridas S."/>
            <person name="Albert R."/>
            <person name="Binder M."/>
            <person name="Bloem J."/>
            <person name="Labutti K."/>
            <person name="Salamov A."/>
            <person name="Andreopoulos B."/>
            <person name="Baker S.E."/>
            <person name="Barry K."/>
            <person name="Bills G."/>
            <person name="Bluhm B.H."/>
            <person name="Cannon C."/>
            <person name="Castanera R."/>
            <person name="Culley D.E."/>
            <person name="Daum C."/>
            <person name="Ezra D."/>
            <person name="Gonzalez J.B."/>
            <person name="Henrissat B."/>
            <person name="Kuo A."/>
            <person name="Liang C."/>
            <person name="Lipzen A."/>
            <person name="Lutzoni F."/>
            <person name="Magnuson J."/>
            <person name="Mondo S."/>
            <person name="Nolan M."/>
            <person name="Ohm R."/>
            <person name="Pangilinan J."/>
            <person name="Park H.-J.H."/>
            <person name="Ramirez L."/>
            <person name="Alfaro M."/>
            <person name="Sun H."/>
            <person name="Tritt A."/>
            <person name="Yoshinaga Y."/>
            <person name="Zwiers L.-H.L."/>
            <person name="Turgeon B.G."/>
            <person name="Goodwin S.B."/>
            <person name="Spatafora J.W."/>
            <person name="Crous P.W."/>
            <person name="Grigoriev I.V."/>
        </authorList>
    </citation>
    <scope>NUCLEOTIDE SEQUENCE [LARGE SCALE GENOMIC DNA]</scope>
    <source>
        <strain evidence="3 4">CBS 611.86</strain>
    </source>
</reference>
<organism evidence="3 4">
    <name type="scientific">Massariosphaeria phaeospora</name>
    <dbReference type="NCBI Taxonomy" id="100035"/>
    <lineage>
        <taxon>Eukaryota</taxon>
        <taxon>Fungi</taxon>
        <taxon>Dikarya</taxon>
        <taxon>Ascomycota</taxon>
        <taxon>Pezizomycotina</taxon>
        <taxon>Dothideomycetes</taxon>
        <taxon>Pleosporomycetidae</taxon>
        <taxon>Pleosporales</taxon>
        <taxon>Pleosporales incertae sedis</taxon>
        <taxon>Massariosphaeria</taxon>
    </lineage>
</organism>
<name>A0A7C8IGL0_9PLEO</name>
<feature type="non-terminal residue" evidence="3">
    <location>
        <position position="245"/>
    </location>
</feature>
<dbReference type="Pfam" id="PF26640">
    <property type="entry name" value="DUF8212"/>
    <property type="match status" value="1"/>
</dbReference>
<proteinExistence type="predicted"/>
<dbReference type="Proteomes" id="UP000481861">
    <property type="component" value="Unassembled WGS sequence"/>
</dbReference>
<protein>
    <submittedName>
        <fullName evidence="3">Heterokaryon incompatibility protein-domain-containing protein</fullName>
    </submittedName>
</protein>
<evidence type="ECO:0000313" key="3">
    <source>
        <dbReference type="EMBL" id="KAF2873710.1"/>
    </source>
</evidence>
<accession>A0A7C8IGL0</accession>
<gene>
    <name evidence="3" type="ORF">BDV95DRAFT_441533</name>
</gene>